<keyword evidence="2" id="KW-0175">Coiled coil</keyword>
<dbReference type="Proteomes" id="UP001063166">
    <property type="component" value="Unassembled WGS sequence"/>
</dbReference>
<dbReference type="InterPro" id="IPR029071">
    <property type="entry name" value="Ubiquitin-like_domsf"/>
</dbReference>
<protein>
    <submittedName>
        <fullName evidence="4">Myosin-like coiled-coil protein</fullName>
    </submittedName>
</protein>
<dbReference type="AlphaFoldDB" id="A0A9P3UJN1"/>
<comment type="similarity">
    <text evidence="1">Belongs to the taxilin family.</text>
</comment>
<evidence type="ECO:0000313" key="5">
    <source>
        <dbReference type="Proteomes" id="UP001063166"/>
    </source>
</evidence>
<name>A0A9P3UJN1_LYOSH</name>
<dbReference type="Pfam" id="PF09728">
    <property type="entry name" value="Taxilin"/>
    <property type="match status" value="2"/>
</dbReference>
<evidence type="ECO:0000256" key="1">
    <source>
        <dbReference type="ARBA" id="ARBA00009550"/>
    </source>
</evidence>
<dbReference type="SUPFAM" id="SSF54236">
    <property type="entry name" value="Ubiquitin-like"/>
    <property type="match status" value="1"/>
</dbReference>
<feature type="coiled-coil region" evidence="2">
    <location>
        <begin position="440"/>
        <end position="484"/>
    </location>
</feature>
<feature type="region of interest" description="Disordered" evidence="3">
    <location>
        <begin position="1"/>
        <end position="86"/>
    </location>
</feature>
<comment type="caution">
    <text evidence="4">The sequence shown here is derived from an EMBL/GenBank/DDBJ whole genome shotgun (WGS) entry which is preliminary data.</text>
</comment>
<dbReference type="Gene3D" id="3.10.20.90">
    <property type="entry name" value="Phosphatidylinositol 3-kinase Catalytic Subunit, Chain A, domain 1"/>
    <property type="match status" value="1"/>
</dbReference>
<accession>A0A9P3UJN1</accession>
<feature type="compositionally biased region" description="Basic residues" evidence="3">
    <location>
        <begin position="65"/>
        <end position="75"/>
    </location>
</feature>
<feature type="coiled-coil region" evidence="2">
    <location>
        <begin position="87"/>
        <end position="222"/>
    </location>
</feature>
<dbReference type="InterPro" id="IPR026183">
    <property type="entry name" value="Taxilin_fam"/>
</dbReference>
<dbReference type="OrthoDB" id="442921at2759"/>
<evidence type="ECO:0000256" key="2">
    <source>
        <dbReference type="SAM" id="Coils"/>
    </source>
</evidence>
<evidence type="ECO:0000313" key="4">
    <source>
        <dbReference type="EMBL" id="GLB35843.1"/>
    </source>
</evidence>
<sequence>MNGVPSNHAQNTTTTKAAKPPPVGPTPPAPATAPPTPPVHSNATAHPPAGNRANAAHSHTPGTNGHHHHAQKGKKKNDVPVDPATMYESLKNRIAALEEEEVLEEEEERRFAEEAAKSVKGMAEAAIHAKYVELFAEFKRLERDHAKEKQKLVKDKDAAKSQLTKANQTKAKMENLARELQKDNKRLREDGKRLATSVEEAQDELLQMKNDLAKRADKAKLQDLKYREMPDIVVKVVCRYRAELFFKISRKTKLSRLFNAWTDRMERPAVGKKGNGGTDGAGGNQMNGSAKSEAASTQPSGSAVTTPTMQFIFTHNGRSLEAEQTPEEAGMEDGDEILAVEMMDLTDGPGPDEWVSYNVHLARTRSRRGVWDQTKYAEPQREKLKKNWNDNPQEAKRTLEEIFDGVVRERLKEVLRQYELREKHFECVIRSKELEVLLSRARAAEQKQLAEGEKARADKQEDENQQLRKELEEAQNGQTMLIDKLIACCKEIIQKPNAERTQRLFASLREELERKGPRGTKKSADGPVGG</sequence>
<feature type="compositionally biased region" description="Gly residues" evidence="3">
    <location>
        <begin position="273"/>
        <end position="285"/>
    </location>
</feature>
<feature type="compositionally biased region" description="Polar residues" evidence="3">
    <location>
        <begin position="294"/>
        <end position="304"/>
    </location>
</feature>
<reference evidence="4" key="1">
    <citation type="submission" date="2022-07" db="EMBL/GenBank/DDBJ databases">
        <title>The genome of Lyophyllum shimeji provides insight into the initial evolution of ectomycorrhizal fungal genome.</title>
        <authorList>
            <person name="Kobayashi Y."/>
            <person name="Shibata T."/>
            <person name="Hirakawa H."/>
            <person name="Shigenobu S."/>
            <person name="Nishiyama T."/>
            <person name="Yamada A."/>
            <person name="Hasebe M."/>
            <person name="Kawaguchi M."/>
        </authorList>
    </citation>
    <scope>NUCLEOTIDE SEQUENCE</scope>
    <source>
        <strain evidence="4">AT787</strain>
    </source>
</reference>
<dbReference type="EMBL" id="BRPK01000003">
    <property type="protein sequence ID" value="GLB35843.1"/>
    <property type="molecule type" value="Genomic_DNA"/>
</dbReference>
<feature type="compositionally biased region" description="Polar residues" evidence="3">
    <location>
        <begin position="1"/>
        <end position="11"/>
    </location>
</feature>
<evidence type="ECO:0000256" key="3">
    <source>
        <dbReference type="SAM" id="MobiDB-lite"/>
    </source>
</evidence>
<organism evidence="4 5">
    <name type="scientific">Lyophyllum shimeji</name>
    <name type="common">Hon-shimeji</name>
    <name type="synonym">Tricholoma shimeji</name>
    <dbReference type="NCBI Taxonomy" id="47721"/>
    <lineage>
        <taxon>Eukaryota</taxon>
        <taxon>Fungi</taxon>
        <taxon>Dikarya</taxon>
        <taxon>Basidiomycota</taxon>
        <taxon>Agaricomycotina</taxon>
        <taxon>Agaricomycetes</taxon>
        <taxon>Agaricomycetidae</taxon>
        <taxon>Agaricales</taxon>
        <taxon>Tricholomatineae</taxon>
        <taxon>Lyophyllaceae</taxon>
        <taxon>Lyophyllum</taxon>
    </lineage>
</organism>
<feature type="region of interest" description="Disordered" evidence="3">
    <location>
        <begin position="268"/>
        <end position="304"/>
    </location>
</feature>
<feature type="region of interest" description="Disordered" evidence="3">
    <location>
        <begin position="509"/>
        <end position="530"/>
    </location>
</feature>
<feature type="compositionally biased region" description="Pro residues" evidence="3">
    <location>
        <begin position="19"/>
        <end position="38"/>
    </location>
</feature>
<keyword evidence="5" id="KW-1185">Reference proteome</keyword>
<dbReference type="PANTHER" id="PTHR16127">
    <property type="entry name" value="TAXILIN"/>
    <property type="match status" value="1"/>
</dbReference>
<gene>
    <name evidence="4" type="ORF">LshimejAT787_0301310</name>
</gene>
<dbReference type="GO" id="GO:0019905">
    <property type="term" value="F:syntaxin binding"/>
    <property type="evidence" value="ECO:0007669"/>
    <property type="project" value="InterPro"/>
</dbReference>
<proteinExistence type="inferred from homology"/>
<dbReference type="PANTHER" id="PTHR16127:SF13">
    <property type="entry name" value="GH01188P"/>
    <property type="match status" value="1"/>
</dbReference>